<dbReference type="PROSITE" id="PS50089">
    <property type="entry name" value="ZF_RING_2"/>
    <property type="match status" value="1"/>
</dbReference>
<name>A0AAV9J8T0_9PEZI</name>
<evidence type="ECO:0000313" key="4">
    <source>
        <dbReference type="EMBL" id="KAK4541472.1"/>
    </source>
</evidence>
<dbReference type="SUPFAM" id="SSF57850">
    <property type="entry name" value="RING/U-box"/>
    <property type="match status" value="1"/>
</dbReference>
<feature type="region of interest" description="Disordered" evidence="2">
    <location>
        <begin position="114"/>
        <end position="134"/>
    </location>
</feature>
<evidence type="ECO:0000259" key="3">
    <source>
        <dbReference type="PROSITE" id="PS50089"/>
    </source>
</evidence>
<dbReference type="AlphaFoldDB" id="A0AAV9J8T0"/>
<keyword evidence="5" id="KW-1185">Reference proteome</keyword>
<dbReference type="Gene3D" id="3.30.40.10">
    <property type="entry name" value="Zinc/RING finger domain, C3HC4 (zinc finger)"/>
    <property type="match status" value="1"/>
</dbReference>
<keyword evidence="1" id="KW-0479">Metal-binding</keyword>
<sequence>MAHQVANNPQHQPVKLDQAMAALAQLDFHLNVQKTALAQATLLADQIRDKLQLDTEAEGTDLPPCVIDLAPIGPEDAQALPCGHVYHAECIGHWLGHSNTCPVCRTIVYPANEQDEEDSSDDGPEDTAAASRTSSITSVSSTITNFAPVDMALIEQLAFHHRLITEMELLAARGEELAVEGMEAQLNLRWADFLRAQIGRLYEGAERVEDAVLGTEDEGEGGGAVDGLVAD</sequence>
<dbReference type="SMART" id="SM00184">
    <property type="entry name" value="RING"/>
    <property type="match status" value="1"/>
</dbReference>
<dbReference type="GO" id="GO:0061630">
    <property type="term" value="F:ubiquitin protein ligase activity"/>
    <property type="evidence" value="ECO:0007669"/>
    <property type="project" value="TreeGrafter"/>
</dbReference>
<keyword evidence="1" id="KW-0862">Zinc</keyword>
<feature type="domain" description="RING-type" evidence="3">
    <location>
        <begin position="65"/>
        <end position="105"/>
    </location>
</feature>
<dbReference type="Proteomes" id="UP001324427">
    <property type="component" value="Unassembled WGS sequence"/>
</dbReference>
<keyword evidence="1" id="KW-0863">Zinc-finger</keyword>
<comment type="caution">
    <text evidence="4">The sequence shown here is derived from an EMBL/GenBank/DDBJ whole genome shotgun (WGS) entry which is preliminary data.</text>
</comment>
<dbReference type="GO" id="GO:0006511">
    <property type="term" value="P:ubiquitin-dependent protein catabolic process"/>
    <property type="evidence" value="ECO:0007669"/>
    <property type="project" value="TreeGrafter"/>
</dbReference>
<dbReference type="InterPro" id="IPR013083">
    <property type="entry name" value="Znf_RING/FYVE/PHD"/>
</dbReference>
<organism evidence="4 5">
    <name type="scientific">Oleoguttula mirabilis</name>
    <dbReference type="NCBI Taxonomy" id="1507867"/>
    <lineage>
        <taxon>Eukaryota</taxon>
        <taxon>Fungi</taxon>
        <taxon>Dikarya</taxon>
        <taxon>Ascomycota</taxon>
        <taxon>Pezizomycotina</taxon>
        <taxon>Dothideomycetes</taxon>
        <taxon>Dothideomycetidae</taxon>
        <taxon>Mycosphaerellales</taxon>
        <taxon>Teratosphaeriaceae</taxon>
        <taxon>Oleoguttula</taxon>
    </lineage>
</organism>
<evidence type="ECO:0000256" key="2">
    <source>
        <dbReference type="SAM" id="MobiDB-lite"/>
    </source>
</evidence>
<evidence type="ECO:0000256" key="1">
    <source>
        <dbReference type="PROSITE-ProRule" id="PRU00175"/>
    </source>
</evidence>
<dbReference type="PANTHER" id="PTHR22765">
    <property type="entry name" value="RING FINGER AND PROTEASE ASSOCIATED DOMAIN-CONTAINING"/>
    <property type="match status" value="1"/>
</dbReference>
<protein>
    <recommendedName>
        <fullName evidence="3">RING-type domain-containing protein</fullName>
    </recommendedName>
</protein>
<dbReference type="InterPro" id="IPR001841">
    <property type="entry name" value="Znf_RING"/>
</dbReference>
<dbReference type="GO" id="GO:0008270">
    <property type="term" value="F:zinc ion binding"/>
    <property type="evidence" value="ECO:0007669"/>
    <property type="project" value="UniProtKB-KW"/>
</dbReference>
<evidence type="ECO:0000313" key="5">
    <source>
        <dbReference type="Proteomes" id="UP001324427"/>
    </source>
</evidence>
<dbReference type="EMBL" id="JAVFHQ010000052">
    <property type="protein sequence ID" value="KAK4541472.1"/>
    <property type="molecule type" value="Genomic_DNA"/>
</dbReference>
<dbReference type="Pfam" id="PF13639">
    <property type="entry name" value="zf-RING_2"/>
    <property type="match status" value="1"/>
</dbReference>
<proteinExistence type="predicted"/>
<feature type="compositionally biased region" description="Acidic residues" evidence="2">
    <location>
        <begin position="114"/>
        <end position="125"/>
    </location>
</feature>
<gene>
    <name evidence="4" type="ORF">LTR36_007918</name>
</gene>
<dbReference type="InterPro" id="IPR051826">
    <property type="entry name" value="E3_ubiquitin-ligase_domain"/>
</dbReference>
<reference evidence="4 5" key="1">
    <citation type="submission" date="2021-11" db="EMBL/GenBank/DDBJ databases">
        <title>Black yeast isolated from Biological Soil Crust.</title>
        <authorList>
            <person name="Kurbessoian T."/>
        </authorList>
    </citation>
    <scope>NUCLEOTIDE SEQUENCE [LARGE SCALE GENOMIC DNA]</scope>
    <source>
        <strain evidence="4 5">CCFEE 5522</strain>
    </source>
</reference>
<accession>A0AAV9J8T0</accession>